<gene>
    <name evidence="1" type="ORF">KM1_168090</name>
</gene>
<name>M7X1L9_ENTHI</name>
<proteinExistence type="predicted"/>
<sequence length="91" mass="10710">MFSEKKRLQRVGSTLNLDRKRKYITWKAKEGNSIIQMPQLVFKQPIQKKEEIKQEETYPNDLEPLKDTKINDFSLKVSSQSIAVLIMETHC</sequence>
<evidence type="ECO:0000313" key="2">
    <source>
        <dbReference type="Proteomes" id="UP000030780"/>
    </source>
</evidence>
<dbReference type="AlphaFoldDB" id="M7X1L9"/>
<reference evidence="1 2" key="1">
    <citation type="submission" date="2013-01" db="EMBL/GenBank/DDBJ databases">
        <authorList>
            <person name="Inman J."/>
            <person name="Zafar N."/>
            <person name="Lorenzi H."/>
            <person name="Caler E."/>
        </authorList>
    </citation>
    <scope>NUCLEOTIDE SEQUENCE [LARGE SCALE GENOMIC DNA]</scope>
    <source>
        <strain evidence="1 2">HM-3:IMSS</strain>
    </source>
</reference>
<protein>
    <submittedName>
        <fullName evidence="1">Uncharacterized protein</fullName>
    </submittedName>
</protein>
<organism evidence="1 2">
    <name type="scientific">Entamoeba histolytica HM-3:IMSS</name>
    <dbReference type="NCBI Taxonomy" id="885315"/>
    <lineage>
        <taxon>Eukaryota</taxon>
        <taxon>Amoebozoa</taxon>
        <taxon>Evosea</taxon>
        <taxon>Archamoebae</taxon>
        <taxon>Mastigamoebida</taxon>
        <taxon>Entamoebidae</taxon>
        <taxon>Entamoeba</taxon>
    </lineage>
</organism>
<accession>M7X1L9</accession>
<dbReference type="EMBL" id="KB638090">
    <property type="protein sequence ID" value="EMS13873.1"/>
    <property type="molecule type" value="Genomic_DNA"/>
</dbReference>
<dbReference type="VEuPathDB" id="AmoebaDB:KM1_168090"/>
<dbReference type="Proteomes" id="UP000030780">
    <property type="component" value="Unassembled WGS sequence"/>
</dbReference>
<evidence type="ECO:0000313" key="1">
    <source>
        <dbReference type="EMBL" id="EMS13873.1"/>
    </source>
</evidence>
<dbReference type="OrthoDB" id="29902at2759"/>